<reference evidence="2 3" key="1">
    <citation type="submission" date="2017-05" db="EMBL/GenBank/DDBJ databases">
        <authorList>
            <person name="Varghese N."/>
            <person name="Submissions S."/>
        </authorList>
    </citation>
    <scope>NUCLEOTIDE SEQUENCE [LARGE SCALE GENOMIC DNA]</scope>
    <source>
        <strain evidence="2 3">DSM 16304</strain>
    </source>
</reference>
<proteinExistence type="predicted"/>
<organism evidence="2 3">
    <name type="scientific">Balnearium lithotrophicum</name>
    <dbReference type="NCBI Taxonomy" id="223788"/>
    <lineage>
        <taxon>Bacteria</taxon>
        <taxon>Pseudomonadati</taxon>
        <taxon>Aquificota</taxon>
        <taxon>Aquificia</taxon>
        <taxon>Desulfurobacteriales</taxon>
        <taxon>Desulfurobacteriaceae</taxon>
        <taxon>Balnearium</taxon>
    </lineage>
</organism>
<keyword evidence="3" id="KW-1185">Reference proteome</keyword>
<evidence type="ECO:0000256" key="1">
    <source>
        <dbReference type="SAM" id="Phobius"/>
    </source>
</evidence>
<feature type="transmembrane region" description="Helical" evidence="1">
    <location>
        <begin position="37"/>
        <end position="58"/>
    </location>
</feature>
<keyword evidence="1" id="KW-0472">Membrane</keyword>
<sequence length="151" mass="17738">MEKRLEFKQNLIFFAVPLTFDLLFLVGALFLSFPINLILGLVAVIFAGVVVWQSRPFLKNYELTLTPKFLEVRDFRKNLVRKIEWNKVEAAAAGYKKSWLLYTYSFYFRVKGDEDLLFGLITRQEGLTSKFQQFMKVFVRKRIPVQVVKGK</sequence>
<dbReference type="RefSeq" id="WP_142936023.1">
    <property type="nucleotide sequence ID" value="NZ_FXTM01000021.1"/>
</dbReference>
<evidence type="ECO:0000313" key="2">
    <source>
        <dbReference type="EMBL" id="SMO71580.1"/>
    </source>
</evidence>
<dbReference type="EMBL" id="FXTM01000021">
    <property type="protein sequence ID" value="SMO71580.1"/>
    <property type="molecule type" value="Genomic_DNA"/>
</dbReference>
<dbReference type="Proteomes" id="UP000317315">
    <property type="component" value="Unassembled WGS sequence"/>
</dbReference>
<feature type="transmembrane region" description="Helical" evidence="1">
    <location>
        <begin position="12"/>
        <end position="31"/>
    </location>
</feature>
<evidence type="ECO:0000313" key="3">
    <source>
        <dbReference type="Proteomes" id="UP000317315"/>
    </source>
</evidence>
<keyword evidence="1" id="KW-0812">Transmembrane</keyword>
<protein>
    <submittedName>
        <fullName evidence="2">Uncharacterized protein</fullName>
    </submittedName>
</protein>
<dbReference type="AlphaFoldDB" id="A0A521DKX3"/>
<accession>A0A521DKX3</accession>
<keyword evidence="1" id="KW-1133">Transmembrane helix</keyword>
<name>A0A521DKX3_9BACT</name>
<gene>
    <name evidence="2" type="ORF">SAMN06269117_12136</name>
</gene>
<dbReference type="OrthoDB" id="14180at2"/>